<accession>Q6E6I7</accession>
<keyword evidence="1" id="KW-0378">Hydrolase</keyword>
<evidence type="ECO:0000256" key="2">
    <source>
        <dbReference type="SAM" id="MobiDB-lite"/>
    </source>
</evidence>
<organism evidence="4">
    <name type="scientific">Antonospora locustae</name>
    <name type="common">Microsporidian parasite</name>
    <name type="synonym">Nosema locustae</name>
    <dbReference type="NCBI Taxonomy" id="278021"/>
    <lineage>
        <taxon>Eukaryota</taxon>
        <taxon>Fungi</taxon>
        <taxon>Fungi incertae sedis</taxon>
        <taxon>Microsporidia</taxon>
        <taxon>Antonospora</taxon>
    </lineage>
</organism>
<dbReference type="PANTHER" id="PTHR11079">
    <property type="entry name" value="CYTOSINE DEAMINASE FAMILY MEMBER"/>
    <property type="match status" value="1"/>
</dbReference>
<dbReference type="SUPFAM" id="SSF53927">
    <property type="entry name" value="Cytidine deaminase-like"/>
    <property type="match status" value="1"/>
</dbReference>
<dbReference type="PROSITE" id="PS51747">
    <property type="entry name" value="CYT_DCMP_DEAMINASES_2"/>
    <property type="match status" value="1"/>
</dbReference>
<dbReference type="GO" id="GO:0002100">
    <property type="term" value="P:tRNA wobble adenosine to inosine editing"/>
    <property type="evidence" value="ECO:0007669"/>
    <property type="project" value="TreeGrafter"/>
</dbReference>
<dbReference type="GO" id="GO:0052717">
    <property type="term" value="F:tRNA-specific adenosine-34 deaminase activity"/>
    <property type="evidence" value="ECO:0007669"/>
    <property type="project" value="TreeGrafter"/>
</dbReference>
<dbReference type="Pfam" id="PF00383">
    <property type="entry name" value="dCMP_cyt_deam_1"/>
    <property type="match status" value="1"/>
</dbReference>
<reference evidence="4" key="1">
    <citation type="journal article" date="2004" name="Curr. Biol.">
        <title>Genome compaction and stability in microsporidian intracellular parasites.</title>
        <authorList>
            <person name="Slamovits C.H."/>
            <person name="Fast N.M."/>
            <person name="Law J.S."/>
            <person name="Keeling P.J."/>
        </authorList>
    </citation>
    <scope>NUCLEOTIDE SEQUENCE</scope>
</reference>
<proteinExistence type="predicted"/>
<dbReference type="EMBL" id="AY548885">
    <property type="protein sequence ID" value="AAT12300.1"/>
    <property type="molecule type" value="Genomic_DNA"/>
</dbReference>
<evidence type="ECO:0000256" key="1">
    <source>
        <dbReference type="ARBA" id="ARBA00022801"/>
    </source>
</evidence>
<feature type="region of interest" description="Disordered" evidence="2">
    <location>
        <begin position="137"/>
        <end position="156"/>
    </location>
</feature>
<dbReference type="PANTHER" id="PTHR11079:SF149">
    <property type="entry name" value="TRNA-SPECIFIC ADENOSINE DEAMINASE 2"/>
    <property type="match status" value="1"/>
</dbReference>
<dbReference type="InterPro" id="IPR016193">
    <property type="entry name" value="Cytidine_deaminase-like"/>
</dbReference>
<name>Q6E6I7_ANTLO</name>
<dbReference type="Gene3D" id="3.40.140.10">
    <property type="entry name" value="Cytidine Deaminase, domain 2"/>
    <property type="match status" value="1"/>
</dbReference>
<evidence type="ECO:0000259" key="3">
    <source>
        <dbReference type="PROSITE" id="PS51747"/>
    </source>
</evidence>
<dbReference type="CDD" id="cd01285">
    <property type="entry name" value="nucleoside_deaminase"/>
    <property type="match status" value="1"/>
</dbReference>
<dbReference type="InterPro" id="IPR002125">
    <property type="entry name" value="CMP_dCMP_dom"/>
</dbReference>
<evidence type="ECO:0000313" key="4">
    <source>
        <dbReference type="EMBL" id="AAT12300.1"/>
    </source>
</evidence>
<feature type="domain" description="CMP/dCMP-type deaminase" evidence="3">
    <location>
        <begin position="2"/>
        <end position="111"/>
    </location>
</feature>
<protein>
    <submittedName>
        <fullName evidence="4">Cytidine and deoxycytidylate deaminase-like protein</fullName>
    </submittedName>
</protein>
<dbReference type="AlphaFoldDB" id="Q6E6I7"/>
<feature type="compositionally biased region" description="Basic residues" evidence="2">
    <location>
        <begin position="140"/>
        <end position="156"/>
    </location>
</feature>
<sequence>MDYNSQFMDEAVSEAEKALEAGEVPVGCVVVREDAVISRGHNMTNRESDPLAHAELVALRHCASAESLVFYITCEPCIMCLGVLGRIRARVFYGCRNPIFGGTTVLGGVSEALCTHVHRESAVRLLQRFFLMENCNAPPNKRRPKEKRQQRHWSPQ</sequence>